<dbReference type="Proteomes" id="UP001055804">
    <property type="component" value="Unassembled WGS sequence"/>
</dbReference>
<evidence type="ECO:0000313" key="3">
    <source>
        <dbReference type="Proteomes" id="UP001055804"/>
    </source>
</evidence>
<dbReference type="Pfam" id="PF02624">
    <property type="entry name" value="YcaO"/>
    <property type="match status" value="1"/>
</dbReference>
<accession>A0A9J6PEA0</accession>
<dbReference type="InterPro" id="IPR003776">
    <property type="entry name" value="YcaO-like_dom"/>
</dbReference>
<proteinExistence type="predicted"/>
<dbReference type="AlphaFoldDB" id="A0A9J6PEA0"/>
<dbReference type="EMBL" id="JAMZFT010000004">
    <property type="protein sequence ID" value="MCP1337741.1"/>
    <property type="molecule type" value="Genomic_DNA"/>
</dbReference>
<gene>
    <name evidence="2" type="ORF">NJQ99_15065</name>
</gene>
<evidence type="ECO:0000259" key="1">
    <source>
        <dbReference type="PROSITE" id="PS51664"/>
    </source>
</evidence>
<feature type="domain" description="YcaO" evidence="1">
    <location>
        <begin position="1"/>
        <end position="295"/>
    </location>
</feature>
<keyword evidence="3" id="KW-1185">Reference proteome</keyword>
<organism evidence="2 3">
    <name type="scientific">Futiania mangrovi</name>
    <dbReference type="NCBI Taxonomy" id="2959716"/>
    <lineage>
        <taxon>Bacteria</taxon>
        <taxon>Pseudomonadati</taxon>
        <taxon>Pseudomonadota</taxon>
        <taxon>Alphaproteobacteria</taxon>
        <taxon>Futianiales</taxon>
        <taxon>Futianiaceae</taxon>
        <taxon>Futiania</taxon>
    </lineage>
</organism>
<name>A0A9J6PEA0_9PROT</name>
<evidence type="ECO:0000313" key="2">
    <source>
        <dbReference type="EMBL" id="MCP1337741.1"/>
    </source>
</evidence>
<reference evidence="2" key="1">
    <citation type="submission" date="2022-06" db="EMBL/GenBank/DDBJ databases">
        <title>Isolation and Genomics of Futiania mangrovii gen. nov., sp. nov., a Rare and Metabolically-versatile member in the Class Alphaproteobacteria.</title>
        <authorList>
            <person name="Liu L."/>
            <person name="Huang W.-C."/>
            <person name="Pan J."/>
            <person name="Li J."/>
            <person name="Huang Y."/>
            <person name="Du H."/>
            <person name="Liu Y."/>
            <person name="Li M."/>
        </authorList>
    </citation>
    <scope>NUCLEOTIDE SEQUENCE</scope>
    <source>
        <strain evidence="2">FT118</strain>
    </source>
</reference>
<protein>
    <submittedName>
        <fullName evidence="2">YcaO-like family protein</fullName>
    </submittedName>
</protein>
<comment type="caution">
    <text evidence="2">The sequence shown here is derived from an EMBL/GenBank/DDBJ whole genome shotgun (WGS) entry which is preliminary data.</text>
</comment>
<sequence>MRDASALAGLVESLEARAFADLGLWVAVAKGADARTMGGAADVALGLGAGATREDAEARALGECLERLGAALVPDGTPAEVPARTFSGVPAGWVPAARVYLPYCDARGPVLPATSEGLAFAFDRQTACLRAGLELIERAALRDALSTGGPGVAAAGTQCCGKNQATLYLLPAPIPAMLAVIADGRGRIAGAGSAADPDPQASAEKAVREAALAHLAAEGEVLPGSVGAGDALLAPFGIRTIRDLHATGTHGHVQPVITPAEAFDASGLVFADATPPAFRGFGGTVVRALKGGRHV</sequence>
<dbReference type="PROSITE" id="PS51664">
    <property type="entry name" value="YCAO"/>
    <property type="match status" value="1"/>
</dbReference>
<dbReference type="RefSeq" id="WP_269333706.1">
    <property type="nucleotide sequence ID" value="NZ_JAMZFT010000004.1"/>
</dbReference>